<reference evidence="1" key="1">
    <citation type="submission" date="2020-03" db="EMBL/GenBank/DDBJ databases">
        <title>The deep terrestrial virosphere.</title>
        <authorList>
            <person name="Holmfeldt K."/>
            <person name="Nilsson E."/>
            <person name="Simone D."/>
            <person name="Lopez-Fernandez M."/>
            <person name="Wu X."/>
            <person name="de Brujin I."/>
            <person name="Lundin D."/>
            <person name="Andersson A."/>
            <person name="Bertilsson S."/>
            <person name="Dopson M."/>
        </authorList>
    </citation>
    <scope>NUCLEOTIDE SEQUENCE</scope>
    <source>
        <strain evidence="3">MM415A01278</strain>
        <strain evidence="2">MM415B01009</strain>
        <strain evidence="1">TM448A00108</strain>
        <strain evidence="4">TM448B00355</strain>
    </source>
</reference>
<dbReference type="EMBL" id="MT141428">
    <property type="protein sequence ID" value="QJA61019.1"/>
    <property type="molecule type" value="Genomic_DNA"/>
</dbReference>
<name>A0A6H1Z930_9ZZZZ</name>
<evidence type="ECO:0000313" key="3">
    <source>
        <dbReference type="EMBL" id="QJA77584.1"/>
    </source>
</evidence>
<evidence type="ECO:0000313" key="2">
    <source>
        <dbReference type="EMBL" id="QJA61019.1"/>
    </source>
</evidence>
<protein>
    <submittedName>
        <fullName evidence="1">Uncharacterized protein</fullName>
    </submittedName>
</protein>
<dbReference type="AlphaFoldDB" id="A0A6H1Z930"/>
<proteinExistence type="predicted"/>
<evidence type="ECO:0000313" key="1">
    <source>
        <dbReference type="EMBL" id="QJA44403.1"/>
    </source>
</evidence>
<dbReference type="EMBL" id="MT143976">
    <property type="protein sequence ID" value="QJA44403.1"/>
    <property type="molecule type" value="Genomic_DNA"/>
</dbReference>
<accession>A0A6H1Z930</accession>
<organism evidence="1">
    <name type="scientific">viral metagenome</name>
    <dbReference type="NCBI Taxonomy" id="1070528"/>
    <lineage>
        <taxon>unclassified sequences</taxon>
        <taxon>metagenomes</taxon>
        <taxon>organismal metagenomes</taxon>
    </lineage>
</organism>
<dbReference type="EMBL" id="MT144614">
    <property type="protein sequence ID" value="QJH95150.1"/>
    <property type="molecule type" value="Genomic_DNA"/>
</dbReference>
<sequence length="65" mass="7522">MKNPKYEEFLDDMSKKLFGRSRNDGVCVTCGSNKIESDDFRDDLSRKEYNISGMCQKCQDEVFGI</sequence>
<evidence type="ECO:0000313" key="4">
    <source>
        <dbReference type="EMBL" id="QJH95150.1"/>
    </source>
</evidence>
<gene>
    <name evidence="3" type="ORF">MM415A01278_0021</name>
    <name evidence="2" type="ORF">MM415B01009_0020</name>
    <name evidence="1" type="ORF">TM448A00108_0030</name>
    <name evidence="4" type="ORF">TM448B00355_0003</name>
</gene>
<dbReference type="EMBL" id="MT142290">
    <property type="protein sequence ID" value="QJA77584.1"/>
    <property type="molecule type" value="Genomic_DNA"/>
</dbReference>